<evidence type="ECO:0000313" key="4">
    <source>
        <dbReference type="Proteomes" id="UP000062788"/>
    </source>
</evidence>
<evidence type="ECO:0000256" key="2">
    <source>
        <dbReference type="SAM" id="MobiDB-lite"/>
    </source>
</evidence>
<name>A0A118DQ50_9BURK</name>
<dbReference type="Proteomes" id="UP000062788">
    <property type="component" value="Unassembled WGS sequence"/>
</dbReference>
<dbReference type="EMBL" id="LOWA01000014">
    <property type="protein sequence ID" value="KVE29269.1"/>
    <property type="molecule type" value="Genomic_DNA"/>
</dbReference>
<dbReference type="AlphaFoldDB" id="A0A118DQ50"/>
<evidence type="ECO:0000313" key="3">
    <source>
        <dbReference type="EMBL" id="KVE29269.1"/>
    </source>
</evidence>
<feature type="coiled-coil region" evidence="1">
    <location>
        <begin position="265"/>
        <end position="316"/>
    </location>
</feature>
<evidence type="ECO:0000256" key="1">
    <source>
        <dbReference type="SAM" id="Coils"/>
    </source>
</evidence>
<dbReference type="RefSeq" id="WP_059513669.1">
    <property type="nucleotide sequence ID" value="NZ_LOWA01000014.1"/>
</dbReference>
<feature type="coiled-coil region" evidence="1">
    <location>
        <begin position="188"/>
        <end position="215"/>
    </location>
</feature>
<gene>
    <name evidence="3" type="ORF">WS67_05275</name>
</gene>
<keyword evidence="4" id="KW-1185">Reference proteome</keyword>
<protein>
    <submittedName>
        <fullName evidence="3">Uncharacterized protein</fullName>
    </submittedName>
</protein>
<feature type="compositionally biased region" description="Basic and acidic residues" evidence="2">
    <location>
        <begin position="345"/>
        <end position="373"/>
    </location>
</feature>
<organism evidence="3 4">
    <name type="scientific">Burkholderia singularis</name>
    <dbReference type="NCBI Taxonomy" id="1503053"/>
    <lineage>
        <taxon>Bacteria</taxon>
        <taxon>Pseudomonadati</taxon>
        <taxon>Pseudomonadota</taxon>
        <taxon>Betaproteobacteria</taxon>
        <taxon>Burkholderiales</taxon>
        <taxon>Burkholderiaceae</taxon>
        <taxon>Burkholderia</taxon>
        <taxon>pseudomallei group</taxon>
    </lineage>
</organism>
<feature type="region of interest" description="Disordered" evidence="2">
    <location>
        <begin position="68"/>
        <end position="102"/>
    </location>
</feature>
<feature type="compositionally biased region" description="Basic and acidic residues" evidence="2">
    <location>
        <begin position="89"/>
        <end position="102"/>
    </location>
</feature>
<feature type="region of interest" description="Disordered" evidence="2">
    <location>
        <begin position="1"/>
        <end position="37"/>
    </location>
</feature>
<feature type="compositionally biased region" description="Low complexity" evidence="2">
    <location>
        <begin position="68"/>
        <end position="88"/>
    </location>
</feature>
<keyword evidence="1" id="KW-0175">Coiled coil</keyword>
<accession>A0A118DQ50</accession>
<comment type="caution">
    <text evidence="3">The sequence shown here is derived from an EMBL/GenBank/DDBJ whole genome shotgun (WGS) entry which is preliminary data.</text>
</comment>
<sequence>MFTATDSNSRPDRIIPLTYQPGRPPAADDQASRSASDRAVRGVMHDVAGRLKQNVSAAPFTGKTAHAAGAAHDTATAAASHASAPAAHESARTADASRPKRDGSSYIWQGFRQTIRNPLVRQAQIAIHQGTQAIDGQVAPILDTVDQVAQTITRAQGAQNNFRQLGEQIVRMQVGARTHDQQIDQAEVEQAQRTLAQIRDAAMQAQTDIARAQLALRSAPQIQRDIPAAWRAIRRTLGDVTRARQDLENPAPDPHLHPEPPAEERRALTLQLTQLEGRLQLAEDRLRQLHDNPALLQRARENLLTYAKDLQVTQDRRLDEVLASLLKASGAQKRPQPESNGHGEPPTKHPRPDSHSGELNQELRRSTDDRSPERPGAIYPLPKSAIAGSYSLGGKMERHGLDKALLSIQINNLRPDLINQVTPLLNSGRIKFDVTARAADDATNVAYETVQNTEIATIRVNFQHESSTQKNAQELLALFQKIVDRFGGSKA</sequence>
<proteinExistence type="predicted"/>
<feature type="region of interest" description="Disordered" evidence="2">
    <location>
        <begin position="327"/>
        <end position="381"/>
    </location>
</feature>
<reference evidence="3 4" key="1">
    <citation type="submission" date="2015-11" db="EMBL/GenBank/DDBJ databases">
        <title>Expanding the genomic diversity of Burkholderia species for the development of highly accurate diagnostics.</title>
        <authorList>
            <person name="Sahl J."/>
            <person name="Keim P."/>
            <person name="Wagner D."/>
        </authorList>
    </citation>
    <scope>NUCLEOTIDE SEQUENCE [LARGE SCALE GENOMIC DNA]</scope>
    <source>
        <strain evidence="3 4">TSV85</strain>
    </source>
</reference>